<evidence type="ECO:0000256" key="1">
    <source>
        <dbReference type="SAM" id="MobiDB-lite"/>
    </source>
</evidence>
<dbReference type="EMBL" id="OZ035838">
    <property type="protein sequence ID" value="CAL1584719.1"/>
    <property type="molecule type" value="Genomic_DNA"/>
</dbReference>
<dbReference type="Proteomes" id="UP001497482">
    <property type="component" value="Chromosome 16"/>
</dbReference>
<evidence type="ECO:0000313" key="2">
    <source>
        <dbReference type="EMBL" id="CAL1584719.1"/>
    </source>
</evidence>
<keyword evidence="3" id="KW-1185">Reference proteome</keyword>
<accession>A0AAV2K9Z2</accession>
<gene>
    <name evidence="2" type="ORF">KC01_LOCUS15011</name>
</gene>
<proteinExistence type="predicted"/>
<feature type="compositionally biased region" description="Polar residues" evidence="1">
    <location>
        <begin position="1"/>
        <end position="13"/>
    </location>
</feature>
<sequence length="112" mass="11867">MRDGGTSKSNVTETCRLLSPPSPPRVRSMRVQSTTASVLCDHSSAISSIHPLPPERKHQPSGPGFTGSEMRPDPQTVTDCADSESGPLLLPVPHSSVFMRADCSMSASHTAP</sequence>
<name>A0AAV2K9Z2_KNICA</name>
<dbReference type="AlphaFoldDB" id="A0AAV2K9Z2"/>
<evidence type="ECO:0000313" key="3">
    <source>
        <dbReference type="Proteomes" id="UP001497482"/>
    </source>
</evidence>
<protein>
    <submittedName>
        <fullName evidence="2">Uncharacterized protein</fullName>
    </submittedName>
</protein>
<feature type="region of interest" description="Disordered" evidence="1">
    <location>
        <begin position="1"/>
        <end position="91"/>
    </location>
</feature>
<organism evidence="2 3">
    <name type="scientific">Knipowitschia caucasica</name>
    <name type="common">Caucasian dwarf goby</name>
    <name type="synonym">Pomatoschistus caucasicus</name>
    <dbReference type="NCBI Taxonomy" id="637954"/>
    <lineage>
        <taxon>Eukaryota</taxon>
        <taxon>Metazoa</taxon>
        <taxon>Chordata</taxon>
        <taxon>Craniata</taxon>
        <taxon>Vertebrata</taxon>
        <taxon>Euteleostomi</taxon>
        <taxon>Actinopterygii</taxon>
        <taxon>Neopterygii</taxon>
        <taxon>Teleostei</taxon>
        <taxon>Neoteleostei</taxon>
        <taxon>Acanthomorphata</taxon>
        <taxon>Gobiaria</taxon>
        <taxon>Gobiiformes</taxon>
        <taxon>Gobioidei</taxon>
        <taxon>Gobiidae</taxon>
        <taxon>Gobiinae</taxon>
        <taxon>Knipowitschia</taxon>
    </lineage>
</organism>
<reference evidence="2 3" key="1">
    <citation type="submission" date="2024-04" db="EMBL/GenBank/DDBJ databases">
        <authorList>
            <person name="Waldvogel A.-M."/>
            <person name="Schoenle A."/>
        </authorList>
    </citation>
    <scope>NUCLEOTIDE SEQUENCE [LARGE SCALE GENOMIC DNA]</scope>
</reference>